<evidence type="ECO:0000256" key="12">
    <source>
        <dbReference type="ARBA" id="ARBA00023242"/>
    </source>
</evidence>
<dbReference type="Pfam" id="PF26143">
    <property type="entry name" value="ATRX_C"/>
    <property type="match status" value="1"/>
</dbReference>
<dbReference type="InterPro" id="IPR058901">
    <property type="entry name" value="ATRX_C"/>
</dbReference>
<evidence type="ECO:0000256" key="17">
    <source>
        <dbReference type="SAM" id="MobiDB-lite"/>
    </source>
</evidence>
<keyword evidence="11" id="KW-0234">DNA repair</keyword>
<evidence type="ECO:0000256" key="13">
    <source>
        <dbReference type="ARBA" id="ARBA00031106"/>
    </source>
</evidence>
<evidence type="ECO:0000256" key="9">
    <source>
        <dbReference type="ARBA" id="ARBA00022840"/>
    </source>
</evidence>
<dbReference type="AlphaFoldDB" id="A0A485NT77"/>
<evidence type="ECO:0000256" key="1">
    <source>
        <dbReference type="ARBA" id="ARBA00004123"/>
    </source>
</evidence>
<comment type="subcellular location">
    <subcellularLocation>
        <location evidence="1">Nucleus</location>
    </subcellularLocation>
</comment>
<dbReference type="EC" id="3.6.4.12" evidence="3"/>
<evidence type="ECO:0000313" key="20">
    <source>
        <dbReference type="Proteomes" id="UP000386466"/>
    </source>
</evidence>
<dbReference type="PANTHER" id="PTHR46357:SF1">
    <property type="entry name" value="TRANSCRIPTIONAL REGULATOR ATRX"/>
    <property type="match status" value="1"/>
</dbReference>
<accession>A0A485NT77</accession>
<feature type="region of interest" description="Disordered" evidence="17">
    <location>
        <begin position="292"/>
        <end position="322"/>
    </location>
</feature>
<keyword evidence="20" id="KW-1185">Reference proteome</keyword>
<organism evidence="19 20">
    <name type="scientific">Lynx pardinus</name>
    <name type="common">Iberian lynx</name>
    <name type="synonym">Felis pardina</name>
    <dbReference type="NCBI Taxonomy" id="191816"/>
    <lineage>
        <taxon>Eukaryota</taxon>
        <taxon>Metazoa</taxon>
        <taxon>Chordata</taxon>
        <taxon>Craniata</taxon>
        <taxon>Vertebrata</taxon>
        <taxon>Euteleostomi</taxon>
        <taxon>Mammalia</taxon>
        <taxon>Eutheria</taxon>
        <taxon>Laurasiatheria</taxon>
        <taxon>Carnivora</taxon>
        <taxon>Feliformia</taxon>
        <taxon>Felidae</taxon>
        <taxon>Felinae</taxon>
        <taxon>Lynx</taxon>
    </lineage>
</organism>
<feature type="domain" description="ATRX C-terminal" evidence="18">
    <location>
        <begin position="146"/>
        <end position="246"/>
    </location>
</feature>
<evidence type="ECO:0000256" key="3">
    <source>
        <dbReference type="ARBA" id="ARBA00012551"/>
    </source>
</evidence>
<dbReference type="GO" id="GO:0005524">
    <property type="term" value="F:ATP binding"/>
    <property type="evidence" value="ECO:0007669"/>
    <property type="project" value="UniProtKB-KW"/>
</dbReference>
<dbReference type="GO" id="GO:0003678">
    <property type="term" value="F:DNA helicase activity"/>
    <property type="evidence" value="ECO:0007669"/>
    <property type="project" value="UniProtKB-EC"/>
</dbReference>
<evidence type="ECO:0000256" key="8">
    <source>
        <dbReference type="ARBA" id="ARBA00022806"/>
    </source>
</evidence>
<dbReference type="GO" id="GO:0005634">
    <property type="term" value="C:nucleus"/>
    <property type="evidence" value="ECO:0007669"/>
    <property type="project" value="UniProtKB-SubCell"/>
</dbReference>
<keyword evidence="7" id="KW-0378">Hydrolase</keyword>
<name>A0A485NT77_LYNPA</name>
<dbReference type="Gene3D" id="1.20.120.850">
    <property type="entry name" value="SWI2/SNF2 ATPases, N-terminal domain"/>
    <property type="match status" value="1"/>
</dbReference>
<dbReference type="GO" id="GO:0031490">
    <property type="term" value="F:chromatin DNA binding"/>
    <property type="evidence" value="ECO:0007669"/>
    <property type="project" value="TreeGrafter"/>
</dbReference>
<evidence type="ECO:0000256" key="4">
    <source>
        <dbReference type="ARBA" id="ARBA00016932"/>
    </source>
</evidence>
<evidence type="ECO:0000256" key="6">
    <source>
        <dbReference type="ARBA" id="ARBA00022763"/>
    </source>
</evidence>
<dbReference type="GO" id="GO:0006281">
    <property type="term" value="P:DNA repair"/>
    <property type="evidence" value="ECO:0007669"/>
    <property type="project" value="UniProtKB-KW"/>
</dbReference>
<dbReference type="Proteomes" id="UP000386466">
    <property type="component" value="Unassembled WGS sequence"/>
</dbReference>
<proteinExistence type="inferred from homology"/>
<dbReference type="Gene3D" id="3.40.50.300">
    <property type="entry name" value="P-loop containing nucleotide triphosphate hydrolases"/>
    <property type="match status" value="1"/>
</dbReference>
<dbReference type="GO" id="GO:0006338">
    <property type="term" value="P:chromatin remodeling"/>
    <property type="evidence" value="ECO:0007669"/>
    <property type="project" value="TreeGrafter"/>
</dbReference>
<keyword evidence="5" id="KW-0547">Nucleotide-binding</keyword>
<keyword evidence="12" id="KW-0539">Nucleus</keyword>
<comment type="subunit">
    <text evidence="15">Interacts with DAXX to form the chromatin remodeling complex ATRX:DAXX. Probably binds EZH2. Binds annexin V in a calcium and phosphatidylcholine/phosphatidylserine-dependent manner. Interacts directly with CBX5 via the PxVxL motif. Interacts with RAD50, MRE11 and NBN; indicative for an association with the MRN complex. Interacts with histone MACROH2A1. Interacts with histone H3 peptides methylated at 'Lys-10' with preferences H3K9me3 &gt; H3K9me2 &gt; H3K9me1. Interacts with histone H3 peptides unmethylated at 'Lys-5' (H3K4me0). Interacts with MECP2, SMC1 and SMC3. Interacts with SETDB1, TRIM28 and ZNF274.</text>
</comment>
<dbReference type="EMBL" id="CAAGRJ010022721">
    <property type="protein sequence ID" value="VFV36460.1"/>
    <property type="molecule type" value="Genomic_DNA"/>
</dbReference>
<gene>
    <name evidence="19" type="ORF">LYPA_23C003721</name>
</gene>
<keyword evidence="8" id="KW-0347">Helicase</keyword>
<dbReference type="GO" id="GO:0005721">
    <property type="term" value="C:pericentric heterochromatin"/>
    <property type="evidence" value="ECO:0007669"/>
    <property type="project" value="TreeGrafter"/>
</dbReference>
<dbReference type="InterPro" id="IPR027417">
    <property type="entry name" value="P-loop_NTPase"/>
</dbReference>
<evidence type="ECO:0000259" key="18">
    <source>
        <dbReference type="Pfam" id="PF26143"/>
    </source>
</evidence>
<reference evidence="19 20" key="1">
    <citation type="submission" date="2019-01" db="EMBL/GenBank/DDBJ databases">
        <authorList>
            <person name="Alioto T."/>
            <person name="Alioto T."/>
        </authorList>
    </citation>
    <scope>NUCLEOTIDE SEQUENCE [LARGE SCALE GENOMIC DNA]</scope>
</reference>
<keyword evidence="9" id="KW-0067">ATP-binding</keyword>
<dbReference type="PANTHER" id="PTHR46357">
    <property type="entry name" value="TRANSCRIPTIONAL REGULATOR ATRX"/>
    <property type="match status" value="1"/>
</dbReference>
<dbReference type="GO" id="GO:0016787">
    <property type="term" value="F:hydrolase activity"/>
    <property type="evidence" value="ECO:0007669"/>
    <property type="project" value="UniProtKB-KW"/>
</dbReference>
<evidence type="ECO:0000256" key="14">
    <source>
        <dbReference type="ARBA" id="ARBA00043074"/>
    </source>
</evidence>
<dbReference type="InterPro" id="IPR052131">
    <property type="entry name" value="ATRX_domain-containing"/>
</dbReference>
<evidence type="ECO:0000256" key="11">
    <source>
        <dbReference type="ARBA" id="ARBA00023204"/>
    </source>
</evidence>
<evidence type="ECO:0000313" key="19">
    <source>
        <dbReference type="EMBL" id="VFV36460.1"/>
    </source>
</evidence>
<keyword evidence="10" id="KW-0238">DNA-binding</keyword>
<comment type="catalytic activity">
    <reaction evidence="16">
        <text>ATP + H2O = ADP + phosphate + H(+)</text>
        <dbReference type="Rhea" id="RHEA:13065"/>
        <dbReference type="ChEBI" id="CHEBI:15377"/>
        <dbReference type="ChEBI" id="CHEBI:15378"/>
        <dbReference type="ChEBI" id="CHEBI:30616"/>
        <dbReference type="ChEBI" id="CHEBI:43474"/>
        <dbReference type="ChEBI" id="CHEBI:456216"/>
        <dbReference type="EC" id="3.6.4.12"/>
    </reaction>
</comment>
<comment type="similarity">
    <text evidence="2">Belongs to the SNF2/RAD54 helicase family.</text>
</comment>
<evidence type="ECO:0000256" key="7">
    <source>
        <dbReference type="ARBA" id="ARBA00022801"/>
    </source>
</evidence>
<dbReference type="GO" id="GO:0031297">
    <property type="term" value="P:replication fork processing"/>
    <property type="evidence" value="ECO:0007669"/>
    <property type="project" value="TreeGrafter"/>
</dbReference>
<sequence>MEDKIYDRQVTKQSLSFRVVDQQQVERHFTMNELTELYTFEPDLLDDPNSEKKKKRDTPMLPKDTILAELLQIHKEHIVGYHEHDSLLDHKEEEELTEEERKAAWAEYEAEKKGLTMRFNIPTGTNLPPVSFNSQTPYIPFNLGALSAMSNQQLEDLINQGREKVVEATNSVTAVRIQPLEDIISAVWKENMNLSEAQVQALALSRQASQELDVKRREAIYNDVLTKQQMLISCVQRILMNRRLQQQYNQQQQQQMTYQQATLGHLMMPKPPNLIMNPSNYQQIDMRGMYQSVAGGMQPPPLQRAPPPMRSKNPGPSQGKSM</sequence>
<feature type="compositionally biased region" description="Pro residues" evidence="17">
    <location>
        <begin position="298"/>
        <end position="309"/>
    </location>
</feature>
<evidence type="ECO:0000256" key="5">
    <source>
        <dbReference type="ARBA" id="ARBA00022741"/>
    </source>
</evidence>
<evidence type="ECO:0000256" key="10">
    <source>
        <dbReference type="ARBA" id="ARBA00023125"/>
    </source>
</evidence>
<keyword evidence="6" id="KW-0227">DNA damage</keyword>
<evidence type="ECO:0000256" key="16">
    <source>
        <dbReference type="ARBA" id="ARBA00047995"/>
    </source>
</evidence>
<evidence type="ECO:0000256" key="2">
    <source>
        <dbReference type="ARBA" id="ARBA00007025"/>
    </source>
</evidence>
<evidence type="ECO:0000256" key="15">
    <source>
        <dbReference type="ARBA" id="ARBA00046653"/>
    </source>
</evidence>
<protein>
    <recommendedName>
        <fullName evidence="4">Transcriptional regulator ATRX</fullName>
        <ecNumber evidence="3">3.6.4.12</ecNumber>
    </recommendedName>
    <alternativeName>
        <fullName evidence="13">ATP-dependent helicase ATRX</fullName>
    </alternativeName>
    <alternativeName>
        <fullName evidence="14">X-linked nuclear protein</fullName>
    </alternativeName>
</protein>